<evidence type="ECO:0000256" key="7">
    <source>
        <dbReference type="ARBA" id="ARBA00023180"/>
    </source>
</evidence>
<evidence type="ECO:0000256" key="10">
    <source>
        <dbReference type="RuleBase" id="RU362103"/>
    </source>
</evidence>
<evidence type="ECO:0000313" key="12">
    <source>
        <dbReference type="EMBL" id="KAA8900706.1"/>
    </source>
</evidence>
<dbReference type="Gene3D" id="3.40.1090.10">
    <property type="entry name" value="Cytosolic phospholipase A2 catalytic domain"/>
    <property type="match status" value="1"/>
</dbReference>
<dbReference type="FunFam" id="3.40.1090.10:FF:000010">
    <property type="entry name" value="Lysophospholipase"/>
    <property type="match status" value="1"/>
</dbReference>
<dbReference type="RefSeq" id="XP_034011525.1">
    <property type="nucleotide sequence ID" value="XM_034156477.1"/>
</dbReference>
<keyword evidence="5 9" id="KW-0442">Lipid degradation</keyword>
<dbReference type="VEuPathDB" id="FungiDB:DIURU_003688"/>
<evidence type="ECO:0000256" key="6">
    <source>
        <dbReference type="ARBA" id="ARBA00023098"/>
    </source>
</evidence>
<gene>
    <name evidence="12" type="ORF">DIURU_003688</name>
</gene>
<dbReference type="Pfam" id="PF01735">
    <property type="entry name" value="PLA2_B"/>
    <property type="match status" value="1"/>
</dbReference>
<dbReference type="GO" id="GO:0005829">
    <property type="term" value="C:cytosol"/>
    <property type="evidence" value="ECO:0007669"/>
    <property type="project" value="TreeGrafter"/>
</dbReference>
<name>A0A642URZ5_DIURU</name>
<dbReference type="PROSITE" id="PS51210">
    <property type="entry name" value="PLA2C"/>
    <property type="match status" value="1"/>
</dbReference>
<dbReference type="EMBL" id="SWFT01000107">
    <property type="protein sequence ID" value="KAA8900706.1"/>
    <property type="molecule type" value="Genomic_DNA"/>
</dbReference>
<dbReference type="GO" id="GO:0004623">
    <property type="term" value="F:phospholipase A2 activity"/>
    <property type="evidence" value="ECO:0007669"/>
    <property type="project" value="TreeGrafter"/>
</dbReference>
<evidence type="ECO:0000313" key="13">
    <source>
        <dbReference type="Proteomes" id="UP000449547"/>
    </source>
</evidence>
<dbReference type="GO" id="GO:0005886">
    <property type="term" value="C:plasma membrane"/>
    <property type="evidence" value="ECO:0007669"/>
    <property type="project" value="TreeGrafter"/>
</dbReference>
<keyword evidence="13" id="KW-1185">Reference proteome</keyword>
<organism evidence="12 13">
    <name type="scientific">Diutina rugosa</name>
    <name type="common">Yeast</name>
    <name type="synonym">Candida rugosa</name>
    <dbReference type="NCBI Taxonomy" id="5481"/>
    <lineage>
        <taxon>Eukaryota</taxon>
        <taxon>Fungi</taxon>
        <taxon>Dikarya</taxon>
        <taxon>Ascomycota</taxon>
        <taxon>Saccharomycotina</taxon>
        <taxon>Pichiomycetes</taxon>
        <taxon>Debaryomycetaceae</taxon>
        <taxon>Diutina</taxon>
    </lineage>
</organism>
<accession>A0A642URZ5</accession>
<dbReference type="OMA" id="FWGNITA"/>
<evidence type="ECO:0000256" key="9">
    <source>
        <dbReference type="PROSITE-ProRule" id="PRU00555"/>
    </source>
</evidence>
<protein>
    <recommendedName>
        <fullName evidence="2 10">Lysophospholipase</fullName>
        <ecNumber evidence="2 10">3.1.1.5</ecNumber>
    </recommendedName>
</protein>
<evidence type="ECO:0000256" key="2">
    <source>
        <dbReference type="ARBA" id="ARBA00013274"/>
    </source>
</evidence>
<sequence>MNWLFQVVYLLLALQSVEASYAPNTKAQCPTTKSLIREAKDISDQEKDWLKQRQAKTQKALQSYLKKVGLNETDKLDDVTIGVAISGGGYRSMLVGGGEVAGLDSRVNSPLGGVLDSATYISALSGGSWLLHSMMAYEWPSVAQLQDKWQVDKNHALINSSANWFKLGWSVLTNNLEGALTQLNNWPQIKNETDAKRQAGFGVTLTDYWGRGLAYQMTPGPDYGRNRTLSDIRDSTPFKNHDMPFPLIIAVGRRPGTLVYNLNSTVVEMNPYEIGSFDTSLNSFSDIKYLGTHVDNGRFNQCTTGFDNLGFVAGTSSSLFNQYLHTLVCDDCDQLNFIVKWIAKKFLTYLSNSYQDVAEYRPNPFYNSEYAASSNITKNDTLYLIDGGLAGETIPLSSLMTKERKLDMVFAFDNGNDRDNSFPSGEALVLTYQRQFGDQGKSTLCPYVPPASTFLQQNFTARPVFFGCDAKNLTGLQKDGVTPPLVVYMANRPYNTLSNVTLYQLDYTNQQRDQLVDNGFNVATRANGTFDSDWAQCVACAMIRRSQERQNVSQSDACQKCFKKYCWDGSVSPNEPDYAANVNYTESGLTNGTMMALINQPTVLKRLIEYANSAPAWSSSGMAVVAAVAAAAFM</sequence>
<dbReference type="EC" id="3.1.1.5" evidence="2 10"/>
<dbReference type="AlphaFoldDB" id="A0A642URZ5"/>
<evidence type="ECO:0000259" key="11">
    <source>
        <dbReference type="PROSITE" id="PS51210"/>
    </source>
</evidence>
<feature type="signal peptide" evidence="10">
    <location>
        <begin position="1"/>
        <end position="19"/>
    </location>
</feature>
<evidence type="ECO:0000256" key="4">
    <source>
        <dbReference type="ARBA" id="ARBA00022801"/>
    </source>
</evidence>
<comment type="similarity">
    <text evidence="1 10">Belongs to the lysophospholipase family.</text>
</comment>
<dbReference type="GO" id="GO:0005576">
    <property type="term" value="C:extracellular region"/>
    <property type="evidence" value="ECO:0007669"/>
    <property type="project" value="TreeGrafter"/>
</dbReference>
<keyword evidence="4 9" id="KW-0378">Hydrolase</keyword>
<comment type="catalytic activity">
    <reaction evidence="10">
        <text>a 1-acyl-sn-glycero-3-phosphocholine + H2O = sn-glycerol 3-phosphocholine + a fatty acid + H(+)</text>
        <dbReference type="Rhea" id="RHEA:15177"/>
        <dbReference type="ChEBI" id="CHEBI:15377"/>
        <dbReference type="ChEBI" id="CHEBI:15378"/>
        <dbReference type="ChEBI" id="CHEBI:16870"/>
        <dbReference type="ChEBI" id="CHEBI:28868"/>
        <dbReference type="ChEBI" id="CHEBI:58168"/>
        <dbReference type="EC" id="3.1.1.5"/>
    </reaction>
</comment>
<dbReference type="PANTHER" id="PTHR10728:SF33">
    <property type="entry name" value="LYSOPHOSPHOLIPASE 1-RELATED"/>
    <property type="match status" value="1"/>
</dbReference>
<dbReference type="PANTHER" id="PTHR10728">
    <property type="entry name" value="CYTOSOLIC PHOSPHOLIPASE A2"/>
    <property type="match status" value="1"/>
</dbReference>
<proteinExistence type="inferred from homology"/>
<feature type="domain" description="PLA2c" evidence="11">
    <location>
        <begin position="28"/>
        <end position="572"/>
    </location>
</feature>
<comment type="caution">
    <text evidence="12">The sequence shown here is derived from an EMBL/GenBank/DDBJ whole genome shotgun (WGS) entry which is preliminary data.</text>
</comment>
<comment type="function">
    <text evidence="8">Catalyzes the release of fatty acids from lysophospholipids. Phospholipase B may well contribute to pathogenicity by abetting the fungus in damaging and traversing host cell membranes, processes which likely increase the rapidity of disseminated infection.</text>
</comment>
<dbReference type="InterPro" id="IPR002642">
    <property type="entry name" value="LysoPLipase_cat_dom"/>
</dbReference>
<dbReference type="Proteomes" id="UP000449547">
    <property type="component" value="Unassembled WGS sequence"/>
</dbReference>
<dbReference type="GO" id="GO:0046475">
    <property type="term" value="P:glycerophospholipid catabolic process"/>
    <property type="evidence" value="ECO:0007669"/>
    <property type="project" value="TreeGrafter"/>
</dbReference>
<evidence type="ECO:0000256" key="8">
    <source>
        <dbReference type="ARBA" id="ARBA00059407"/>
    </source>
</evidence>
<evidence type="ECO:0000256" key="5">
    <source>
        <dbReference type="ARBA" id="ARBA00022963"/>
    </source>
</evidence>
<keyword evidence="3 10" id="KW-0732">Signal</keyword>
<dbReference type="SUPFAM" id="SSF52151">
    <property type="entry name" value="FabD/lysophospholipase-like"/>
    <property type="match status" value="1"/>
</dbReference>
<dbReference type="GO" id="GO:0005783">
    <property type="term" value="C:endoplasmic reticulum"/>
    <property type="evidence" value="ECO:0007669"/>
    <property type="project" value="TreeGrafter"/>
</dbReference>
<evidence type="ECO:0000256" key="3">
    <source>
        <dbReference type="ARBA" id="ARBA00022729"/>
    </source>
</evidence>
<feature type="chain" id="PRO_5025096094" description="Lysophospholipase" evidence="10">
    <location>
        <begin position="20"/>
        <end position="634"/>
    </location>
</feature>
<keyword evidence="6 9" id="KW-0443">Lipid metabolism</keyword>
<reference evidence="12 13" key="1">
    <citation type="submission" date="2019-07" db="EMBL/GenBank/DDBJ databases">
        <title>Genome assembly of two rare yeast pathogens: Diutina rugosa and Trichomonascus ciferrii.</title>
        <authorList>
            <person name="Mixao V."/>
            <person name="Saus E."/>
            <person name="Hansen A."/>
            <person name="Lass-Flor C."/>
            <person name="Gabaldon T."/>
        </authorList>
    </citation>
    <scope>NUCLEOTIDE SEQUENCE [LARGE SCALE GENOMIC DNA]</scope>
    <source>
        <strain evidence="12 13">CBS 613</strain>
    </source>
</reference>
<keyword evidence="7" id="KW-0325">Glycoprotein</keyword>
<dbReference type="InterPro" id="IPR016035">
    <property type="entry name" value="Acyl_Trfase/lysoPLipase"/>
</dbReference>
<dbReference type="OrthoDB" id="4084751at2759"/>
<dbReference type="GeneID" id="54782339"/>
<dbReference type="SMART" id="SM00022">
    <property type="entry name" value="PLAc"/>
    <property type="match status" value="1"/>
</dbReference>
<evidence type="ECO:0000256" key="1">
    <source>
        <dbReference type="ARBA" id="ARBA00008780"/>
    </source>
</evidence>
<dbReference type="GO" id="GO:0004622">
    <property type="term" value="F:phosphatidylcholine lysophospholipase activity"/>
    <property type="evidence" value="ECO:0007669"/>
    <property type="project" value="UniProtKB-EC"/>
</dbReference>